<comment type="caution">
    <text evidence="1">The sequence shown here is derived from an EMBL/GenBank/DDBJ whole genome shotgun (WGS) entry which is preliminary data.</text>
</comment>
<accession>A0A1S1UA86</accession>
<evidence type="ECO:0000313" key="1">
    <source>
        <dbReference type="EMBL" id="OHV97028.1"/>
    </source>
</evidence>
<name>A0A1S1UA86_9BURK</name>
<dbReference type="Proteomes" id="UP000179840">
    <property type="component" value="Unassembled WGS sequence"/>
</dbReference>
<dbReference type="RefSeq" id="WP_071076161.1">
    <property type="nucleotide sequence ID" value="NZ_LFKP01000005.1"/>
</dbReference>
<sequence length="108" mass="12066">MSTAQLVQLVAIGELAMDQWRAQEAVAHAEGRYHQAIQQYEATHGTLHKLIQKDDPAHAAVRAFTAPQYKLLQQARRRVYALKVRMAKACTKMARISAARTTEHGASK</sequence>
<proteinExistence type="predicted"/>
<organism evidence="1 2">
    <name type="scientific">Janthinobacterium lividum</name>
    <dbReference type="NCBI Taxonomy" id="29581"/>
    <lineage>
        <taxon>Bacteria</taxon>
        <taxon>Pseudomonadati</taxon>
        <taxon>Pseudomonadota</taxon>
        <taxon>Betaproteobacteria</taxon>
        <taxon>Burkholderiales</taxon>
        <taxon>Oxalobacteraceae</taxon>
        <taxon>Janthinobacterium</taxon>
    </lineage>
</organism>
<dbReference type="EMBL" id="LFKP01000005">
    <property type="protein sequence ID" value="OHV97028.1"/>
    <property type="molecule type" value="Genomic_DNA"/>
</dbReference>
<dbReference type="AlphaFoldDB" id="A0A1S1UA86"/>
<evidence type="ECO:0000313" key="2">
    <source>
        <dbReference type="Proteomes" id="UP000179840"/>
    </source>
</evidence>
<protein>
    <submittedName>
        <fullName evidence="1">Uncharacterized protein</fullName>
    </submittedName>
</protein>
<gene>
    <name evidence="1" type="ORF">AKG95_06885</name>
</gene>
<reference evidence="1 2" key="1">
    <citation type="submission" date="2015-06" db="EMBL/GenBank/DDBJ databases">
        <title>Draft genome sequencing of a biphenyl-degrading bacterium, Janthinobacterium lividum MEG1.</title>
        <authorList>
            <person name="Shimodaira J."/>
            <person name="Hatta T."/>
        </authorList>
    </citation>
    <scope>NUCLEOTIDE SEQUENCE [LARGE SCALE GENOMIC DNA]</scope>
    <source>
        <strain evidence="1 2">MEG1</strain>
    </source>
</reference>